<evidence type="ECO:0000313" key="3">
    <source>
        <dbReference type="EMBL" id="MFC7298754.1"/>
    </source>
</evidence>
<dbReference type="EMBL" id="JBHTCC010000002">
    <property type="protein sequence ID" value="MFC7298754.1"/>
    <property type="molecule type" value="Genomic_DNA"/>
</dbReference>
<dbReference type="InterPro" id="IPR006016">
    <property type="entry name" value="UspA"/>
</dbReference>
<gene>
    <name evidence="3" type="ORF">ACFQO0_09955</name>
</gene>
<accession>A0ABW2J5H1</accession>
<sequence length="153" mass="16979">MYRKILIAYNGTLESRSALQECVRLAPGPSAEIHLLAVVNPPPSVVIGEYAMVSMQGIEEEILAEKKKMEREVSDGQAYLREAGLQVQTHIEVGEPVPTIAELVDKLGVELLIVGHSRHQSLAMRWWRGATDALLVEKIRCSLLVAMDPKHDE</sequence>
<organism evidence="3 4">
    <name type="scientific">Herminiimonas aquatilis</name>
    <dbReference type="NCBI Taxonomy" id="345342"/>
    <lineage>
        <taxon>Bacteria</taxon>
        <taxon>Pseudomonadati</taxon>
        <taxon>Pseudomonadota</taxon>
        <taxon>Betaproteobacteria</taxon>
        <taxon>Burkholderiales</taxon>
        <taxon>Oxalobacteraceae</taxon>
        <taxon>Herminiimonas</taxon>
    </lineage>
</organism>
<feature type="domain" description="UspA" evidence="2">
    <location>
        <begin position="1"/>
        <end position="145"/>
    </location>
</feature>
<dbReference type="Pfam" id="PF00582">
    <property type="entry name" value="Usp"/>
    <property type="match status" value="1"/>
</dbReference>
<comment type="similarity">
    <text evidence="1">Belongs to the universal stress protein A family.</text>
</comment>
<protein>
    <submittedName>
        <fullName evidence="3">Universal stress protein</fullName>
    </submittedName>
</protein>
<evidence type="ECO:0000256" key="1">
    <source>
        <dbReference type="ARBA" id="ARBA00008791"/>
    </source>
</evidence>
<dbReference type="InterPro" id="IPR014729">
    <property type="entry name" value="Rossmann-like_a/b/a_fold"/>
</dbReference>
<evidence type="ECO:0000259" key="2">
    <source>
        <dbReference type="Pfam" id="PF00582"/>
    </source>
</evidence>
<reference evidence="4" key="1">
    <citation type="journal article" date="2019" name="Int. J. Syst. Evol. Microbiol.">
        <title>The Global Catalogue of Microorganisms (GCM) 10K type strain sequencing project: providing services to taxonomists for standard genome sequencing and annotation.</title>
        <authorList>
            <consortium name="The Broad Institute Genomics Platform"/>
            <consortium name="The Broad Institute Genome Sequencing Center for Infectious Disease"/>
            <person name="Wu L."/>
            <person name="Ma J."/>
        </authorList>
    </citation>
    <scope>NUCLEOTIDE SEQUENCE [LARGE SCALE GENOMIC DNA]</scope>
    <source>
        <strain evidence="4">CCUG 36956</strain>
    </source>
</reference>
<evidence type="ECO:0000313" key="4">
    <source>
        <dbReference type="Proteomes" id="UP001596379"/>
    </source>
</evidence>
<dbReference type="SUPFAM" id="SSF52402">
    <property type="entry name" value="Adenine nucleotide alpha hydrolases-like"/>
    <property type="match status" value="1"/>
</dbReference>
<dbReference type="Proteomes" id="UP001596379">
    <property type="component" value="Unassembled WGS sequence"/>
</dbReference>
<proteinExistence type="inferred from homology"/>
<dbReference type="RefSeq" id="WP_382234171.1">
    <property type="nucleotide sequence ID" value="NZ_JBHTCC010000002.1"/>
</dbReference>
<dbReference type="CDD" id="cd00293">
    <property type="entry name" value="USP-like"/>
    <property type="match status" value="1"/>
</dbReference>
<keyword evidence="4" id="KW-1185">Reference proteome</keyword>
<dbReference type="PANTHER" id="PTHR46268:SF6">
    <property type="entry name" value="UNIVERSAL STRESS PROTEIN UP12"/>
    <property type="match status" value="1"/>
</dbReference>
<comment type="caution">
    <text evidence="3">The sequence shown here is derived from an EMBL/GenBank/DDBJ whole genome shotgun (WGS) entry which is preliminary data.</text>
</comment>
<dbReference type="PANTHER" id="PTHR46268">
    <property type="entry name" value="STRESS RESPONSE PROTEIN NHAX"/>
    <property type="match status" value="1"/>
</dbReference>
<dbReference type="Gene3D" id="3.40.50.620">
    <property type="entry name" value="HUPs"/>
    <property type="match status" value="1"/>
</dbReference>
<name>A0ABW2J5H1_9BURK</name>